<reference evidence="7 8" key="1">
    <citation type="submission" date="2023-12" db="EMBL/GenBank/DDBJ databases">
        <title>Denitrificimonas halotolerans sp. nov.,a novel species isolated from landfill leachate.</title>
        <authorList>
            <person name="Wang S."/>
        </authorList>
    </citation>
    <scope>NUCLEOTIDE SEQUENCE [LARGE SCALE GENOMIC DNA]</scope>
    <source>
        <strain evidence="7 8">JX-1</strain>
    </source>
</reference>
<dbReference type="Proteomes" id="UP001294570">
    <property type="component" value="Unassembled WGS sequence"/>
</dbReference>
<protein>
    <submittedName>
        <fullName evidence="7">AI-2E family transporter</fullName>
    </submittedName>
</protein>
<dbReference type="EMBL" id="JAXIVU010000005">
    <property type="protein sequence ID" value="MDY7218985.1"/>
    <property type="molecule type" value="Genomic_DNA"/>
</dbReference>
<dbReference type="PANTHER" id="PTHR21716">
    <property type="entry name" value="TRANSMEMBRANE PROTEIN"/>
    <property type="match status" value="1"/>
</dbReference>
<gene>
    <name evidence="7" type="ORF">TOI97_05290</name>
</gene>
<evidence type="ECO:0000313" key="7">
    <source>
        <dbReference type="EMBL" id="MDY7218985.1"/>
    </source>
</evidence>
<dbReference type="Pfam" id="PF01594">
    <property type="entry name" value="AI-2E_transport"/>
    <property type="match status" value="1"/>
</dbReference>
<evidence type="ECO:0000256" key="3">
    <source>
        <dbReference type="ARBA" id="ARBA00022692"/>
    </source>
</evidence>
<organism evidence="7 8">
    <name type="scientific">Denitrificimonas halotolerans</name>
    <dbReference type="NCBI Taxonomy" id="3098930"/>
    <lineage>
        <taxon>Bacteria</taxon>
        <taxon>Pseudomonadati</taxon>
        <taxon>Pseudomonadota</taxon>
        <taxon>Gammaproteobacteria</taxon>
        <taxon>Pseudomonadales</taxon>
        <taxon>Pseudomonadaceae</taxon>
        <taxon>Denitrificimonas</taxon>
    </lineage>
</organism>
<comment type="subcellular location">
    <subcellularLocation>
        <location evidence="1">Membrane</location>
        <topology evidence="1">Multi-pass membrane protein</topology>
    </subcellularLocation>
</comment>
<keyword evidence="3 6" id="KW-0812">Transmembrane</keyword>
<comment type="caution">
    <text evidence="7">The sequence shown here is derived from an EMBL/GenBank/DDBJ whole genome shotgun (WGS) entry which is preliminary data.</text>
</comment>
<evidence type="ECO:0000256" key="5">
    <source>
        <dbReference type="ARBA" id="ARBA00023136"/>
    </source>
</evidence>
<feature type="transmembrane region" description="Helical" evidence="6">
    <location>
        <begin position="271"/>
        <end position="296"/>
    </location>
</feature>
<evidence type="ECO:0000256" key="2">
    <source>
        <dbReference type="ARBA" id="ARBA00009773"/>
    </source>
</evidence>
<dbReference type="RefSeq" id="WP_321553083.1">
    <property type="nucleotide sequence ID" value="NZ_JAXIVU010000005.1"/>
</dbReference>
<comment type="similarity">
    <text evidence="2">Belongs to the autoinducer-2 exporter (AI-2E) (TC 2.A.86) family.</text>
</comment>
<feature type="transmembrane region" description="Helical" evidence="6">
    <location>
        <begin position="308"/>
        <end position="337"/>
    </location>
</feature>
<feature type="transmembrane region" description="Helical" evidence="6">
    <location>
        <begin position="7"/>
        <end position="25"/>
    </location>
</feature>
<evidence type="ECO:0000256" key="6">
    <source>
        <dbReference type="SAM" id="Phobius"/>
    </source>
</evidence>
<accession>A0ABU5GRI0</accession>
<feature type="transmembrane region" description="Helical" evidence="6">
    <location>
        <begin position="150"/>
        <end position="170"/>
    </location>
</feature>
<feature type="transmembrane region" description="Helical" evidence="6">
    <location>
        <begin position="211"/>
        <end position="239"/>
    </location>
</feature>
<feature type="transmembrane region" description="Helical" evidence="6">
    <location>
        <begin position="245"/>
        <end position="264"/>
    </location>
</feature>
<sequence length="379" mass="41012">MPQNLKSWLLLGVLGLTLLTFYQLIPILSPFLVSILLAYMGDPVVDLLERYKLSRTWGVILVFLLISLILLLLLLVLIPMVGRQLVSLYALTPQLIDWLQVTALPWVQLQLGVDTSAGGLEDLKQMLSENLGKTTGIAQSLLSKFTASSMAFLGMLANLFLIPVVTFYLLRDWDILVGKLRRLLPRSKEALTVHLVGECHEVLGAFMRGQLLVMLALGIVYAVGLMLLGLELGLLIGLLAGLASLVPYMGFIVGIGAALIAGVFQFGLDPYILIGIISVFGIGQALESMLLTPLLVGDRIGLHPVAVIFAILAGGQLFGFTGVLLALPVAAVIMVLLRYLHGQYKESNIYGQFSTDCASISPKEVKQANACTEPINEST</sequence>
<dbReference type="InterPro" id="IPR002549">
    <property type="entry name" value="AI-2E-like"/>
</dbReference>
<keyword evidence="4 6" id="KW-1133">Transmembrane helix</keyword>
<name>A0ABU5GRI0_9GAMM</name>
<keyword evidence="8" id="KW-1185">Reference proteome</keyword>
<feature type="transmembrane region" description="Helical" evidence="6">
    <location>
        <begin position="60"/>
        <end position="81"/>
    </location>
</feature>
<evidence type="ECO:0000256" key="1">
    <source>
        <dbReference type="ARBA" id="ARBA00004141"/>
    </source>
</evidence>
<evidence type="ECO:0000313" key="8">
    <source>
        <dbReference type="Proteomes" id="UP001294570"/>
    </source>
</evidence>
<evidence type="ECO:0000256" key="4">
    <source>
        <dbReference type="ARBA" id="ARBA00022989"/>
    </source>
</evidence>
<proteinExistence type="inferred from homology"/>
<dbReference type="PANTHER" id="PTHR21716:SF64">
    <property type="entry name" value="AI-2 TRANSPORT PROTEIN TQSA"/>
    <property type="match status" value="1"/>
</dbReference>
<keyword evidence="5 6" id="KW-0472">Membrane</keyword>